<evidence type="ECO:0000259" key="5">
    <source>
        <dbReference type="PROSITE" id="PS50931"/>
    </source>
</evidence>
<keyword evidence="3" id="KW-0238">DNA-binding</keyword>
<dbReference type="AlphaFoldDB" id="A0AAJ1FJK8"/>
<gene>
    <name evidence="6" type="ORF">NBH21_16010</name>
</gene>
<dbReference type="GO" id="GO:0003677">
    <property type="term" value="F:DNA binding"/>
    <property type="evidence" value="ECO:0007669"/>
    <property type="project" value="UniProtKB-KW"/>
</dbReference>
<dbReference type="PROSITE" id="PS50931">
    <property type="entry name" value="HTH_LYSR"/>
    <property type="match status" value="1"/>
</dbReference>
<protein>
    <submittedName>
        <fullName evidence="6">LysR family transcriptional regulator</fullName>
    </submittedName>
</protein>
<evidence type="ECO:0000256" key="4">
    <source>
        <dbReference type="ARBA" id="ARBA00023163"/>
    </source>
</evidence>
<dbReference type="InterPro" id="IPR005119">
    <property type="entry name" value="LysR_subst-bd"/>
</dbReference>
<comment type="caution">
    <text evidence="6">The sequence shown here is derived from an EMBL/GenBank/DDBJ whole genome shotgun (WGS) entry which is preliminary data.</text>
</comment>
<reference evidence="6" key="1">
    <citation type="submission" date="2022-06" db="EMBL/GenBank/DDBJ databases">
        <authorList>
            <person name="Sun Q."/>
        </authorList>
    </citation>
    <scope>NUCLEOTIDE SEQUENCE</scope>
    <source>
        <strain evidence="6">S101</strain>
    </source>
</reference>
<name>A0AAJ1FJK8_9HYPH</name>
<dbReference type="EMBL" id="JAMXLX010000005">
    <property type="protein sequence ID" value="MCO5958281.1"/>
    <property type="molecule type" value="Genomic_DNA"/>
</dbReference>
<dbReference type="Gene3D" id="3.40.190.290">
    <property type="match status" value="1"/>
</dbReference>
<evidence type="ECO:0000256" key="1">
    <source>
        <dbReference type="ARBA" id="ARBA00009437"/>
    </source>
</evidence>
<dbReference type="Gene3D" id="1.10.10.10">
    <property type="entry name" value="Winged helix-like DNA-binding domain superfamily/Winged helix DNA-binding domain"/>
    <property type="match status" value="1"/>
</dbReference>
<evidence type="ECO:0000256" key="2">
    <source>
        <dbReference type="ARBA" id="ARBA00023015"/>
    </source>
</evidence>
<dbReference type="InterPro" id="IPR050950">
    <property type="entry name" value="HTH-type_LysR_regulators"/>
</dbReference>
<dbReference type="Pfam" id="PF00126">
    <property type="entry name" value="HTH_1"/>
    <property type="match status" value="1"/>
</dbReference>
<dbReference type="InterPro" id="IPR000847">
    <property type="entry name" value="LysR_HTH_N"/>
</dbReference>
<evidence type="ECO:0000256" key="3">
    <source>
        <dbReference type="ARBA" id="ARBA00023125"/>
    </source>
</evidence>
<accession>A0AAJ1FJK8</accession>
<organism evidence="6 7">
    <name type="scientific">Ciceribacter sichuanensis</name>
    <dbReference type="NCBI Taxonomy" id="2949647"/>
    <lineage>
        <taxon>Bacteria</taxon>
        <taxon>Pseudomonadati</taxon>
        <taxon>Pseudomonadota</taxon>
        <taxon>Alphaproteobacteria</taxon>
        <taxon>Hyphomicrobiales</taxon>
        <taxon>Rhizobiaceae</taxon>
        <taxon>Ciceribacter</taxon>
    </lineage>
</organism>
<dbReference type="GO" id="GO:0003700">
    <property type="term" value="F:DNA-binding transcription factor activity"/>
    <property type="evidence" value="ECO:0007669"/>
    <property type="project" value="InterPro"/>
</dbReference>
<sequence>MDPYRLGLVATRIHYFQLVARLGSIRQAALALNVAPSSVSRILRQLEEELGTPLFERVRQRLKLTSAGELLLYHARISLSELNRACNEINDLHGLHRGTVSVAIVESVARGLMPSALEAFWNRHPAITVDIKVMGSQQAANAVSDGECDLAVVFDIRVPRTVRRIATASLPLGVLALPGGEMAKRTELKLFDLANERVILSDSSLTLGSSVEEAFNRSLVDLSRRSRTNSIGLMVDLAKRNLGTVLQTRVGVEQELGEGTLKFVPLVDSRLPPRKLMLLSRSEKEMSDAASALGKLLEQAIDRMVHAPAPATAS</sequence>
<dbReference type="InterPro" id="IPR036388">
    <property type="entry name" value="WH-like_DNA-bd_sf"/>
</dbReference>
<proteinExistence type="inferred from homology"/>
<dbReference type="SUPFAM" id="SSF46785">
    <property type="entry name" value="Winged helix' DNA-binding domain"/>
    <property type="match status" value="1"/>
</dbReference>
<dbReference type="Proteomes" id="UP001155380">
    <property type="component" value="Unassembled WGS sequence"/>
</dbReference>
<dbReference type="PANTHER" id="PTHR30419">
    <property type="entry name" value="HTH-TYPE TRANSCRIPTIONAL REGULATOR YBHD"/>
    <property type="match status" value="1"/>
</dbReference>
<comment type="similarity">
    <text evidence="1">Belongs to the LysR transcriptional regulatory family.</text>
</comment>
<dbReference type="InterPro" id="IPR036390">
    <property type="entry name" value="WH_DNA-bd_sf"/>
</dbReference>
<keyword evidence="4" id="KW-0804">Transcription</keyword>
<evidence type="ECO:0000313" key="7">
    <source>
        <dbReference type="Proteomes" id="UP001155380"/>
    </source>
</evidence>
<dbReference type="RefSeq" id="WP_250915249.1">
    <property type="nucleotide sequence ID" value="NZ_JAMXLX010000005.1"/>
</dbReference>
<dbReference type="Pfam" id="PF03466">
    <property type="entry name" value="LysR_substrate"/>
    <property type="match status" value="1"/>
</dbReference>
<evidence type="ECO:0000313" key="6">
    <source>
        <dbReference type="EMBL" id="MCO5958281.1"/>
    </source>
</evidence>
<dbReference type="GO" id="GO:0005829">
    <property type="term" value="C:cytosol"/>
    <property type="evidence" value="ECO:0007669"/>
    <property type="project" value="TreeGrafter"/>
</dbReference>
<keyword evidence="2" id="KW-0805">Transcription regulation</keyword>
<dbReference type="FunFam" id="1.10.10.10:FF:000001">
    <property type="entry name" value="LysR family transcriptional regulator"/>
    <property type="match status" value="1"/>
</dbReference>
<feature type="domain" description="HTH lysR-type" evidence="5">
    <location>
        <begin position="8"/>
        <end position="65"/>
    </location>
</feature>
<dbReference type="SUPFAM" id="SSF53850">
    <property type="entry name" value="Periplasmic binding protein-like II"/>
    <property type="match status" value="1"/>
</dbReference>